<evidence type="ECO:0000313" key="1">
    <source>
        <dbReference type="EMBL" id="CAJ2645068.1"/>
    </source>
</evidence>
<reference evidence="1" key="1">
    <citation type="submission" date="2023-10" db="EMBL/GenBank/DDBJ databases">
        <authorList>
            <person name="Rodriguez Cubillos JULIANA M."/>
            <person name="De Vega J."/>
        </authorList>
    </citation>
    <scope>NUCLEOTIDE SEQUENCE</scope>
</reference>
<accession>A0ACB0JN11</accession>
<protein>
    <submittedName>
        <fullName evidence="1">Uncharacterized protein</fullName>
    </submittedName>
</protein>
<gene>
    <name evidence="1" type="ORF">MILVUS5_LOCUS14013</name>
</gene>
<sequence length="687" mass="77649">MASSSKRLTRSKNKKETCMSFKTVVYPREHIPASTARKVFKDRKSVVIRTLHELDGIECSIFTYTRKDKKGRKEMHLGGGWHAFKKANQLRQGDKLQFQVSDPPDVLIVDILRIPLPANFCNLWRFELEKNDCYWISSGVHCVEVSLHLSRSCNYLTSGKVVSEEFAFSQPTRVLFSYNSKSNDFMMKVLGKVIEHGNKEIISVDSGDDESFDEKHDFVNLSGVKDKSDAKKPLIDKVPGSKRNFNESNPIRGKTGAKLGDIDPLSCKLDGVFGWKMRVTAAAANSGKLQVLHFPKKVVRNALDKKQRSILVQTKRHGEWFNCRILTAKRNKFEKYISKDWRQIMENISAKAAFDTLDSVGPGVRAWRFKVRILRLWNLYSFAKPNQLNSIEMVLIDEKGDKIHATVPPHLLNLFRFKLNEGDVYRLFYFKVHKVSGLYRTTPHPYKLIFQLKTKVQSCENNGIDRFGLSLSNIRDICNRTSGHEFLVDVVGLITGISPPKEYVFCGKITPMIVFEMADYSGKCECIMSGDDVGDLEKMLGCGDNGLPLMIVQFAKIRNFRGNVAIQGVLSTRFYVNPSIPEAISFKIGLPVEGVETLSSIPAFGFQPKPAFEDDFLVNYPKISIVNLLESVENGIYVVGATVDGLVEGEDWWYPGCSCARIVSADSGAFYCKPCTKRPFEMVPRLS</sequence>
<dbReference type="Proteomes" id="UP001177021">
    <property type="component" value="Unassembled WGS sequence"/>
</dbReference>
<name>A0ACB0JN11_TRIPR</name>
<comment type="caution">
    <text evidence="1">The sequence shown here is derived from an EMBL/GenBank/DDBJ whole genome shotgun (WGS) entry which is preliminary data.</text>
</comment>
<organism evidence="1 2">
    <name type="scientific">Trifolium pratense</name>
    <name type="common">Red clover</name>
    <dbReference type="NCBI Taxonomy" id="57577"/>
    <lineage>
        <taxon>Eukaryota</taxon>
        <taxon>Viridiplantae</taxon>
        <taxon>Streptophyta</taxon>
        <taxon>Embryophyta</taxon>
        <taxon>Tracheophyta</taxon>
        <taxon>Spermatophyta</taxon>
        <taxon>Magnoliopsida</taxon>
        <taxon>eudicotyledons</taxon>
        <taxon>Gunneridae</taxon>
        <taxon>Pentapetalae</taxon>
        <taxon>rosids</taxon>
        <taxon>fabids</taxon>
        <taxon>Fabales</taxon>
        <taxon>Fabaceae</taxon>
        <taxon>Papilionoideae</taxon>
        <taxon>50 kb inversion clade</taxon>
        <taxon>NPAAA clade</taxon>
        <taxon>Hologalegina</taxon>
        <taxon>IRL clade</taxon>
        <taxon>Trifolieae</taxon>
        <taxon>Trifolium</taxon>
    </lineage>
</organism>
<proteinExistence type="predicted"/>
<dbReference type="EMBL" id="CASHSV030000055">
    <property type="protein sequence ID" value="CAJ2645068.1"/>
    <property type="molecule type" value="Genomic_DNA"/>
</dbReference>
<keyword evidence="2" id="KW-1185">Reference proteome</keyword>
<evidence type="ECO:0000313" key="2">
    <source>
        <dbReference type="Proteomes" id="UP001177021"/>
    </source>
</evidence>